<dbReference type="GeneID" id="11464285"/>
<evidence type="ECO:0000256" key="12">
    <source>
        <dbReference type="SAM" id="MobiDB-lite"/>
    </source>
</evidence>
<feature type="domain" description="DNA-directed DNA polymerase family B multifunctional" evidence="13">
    <location>
        <begin position="516"/>
        <end position="986"/>
    </location>
</feature>
<dbReference type="GO" id="GO:0003677">
    <property type="term" value="F:DNA binding"/>
    <property type="evidence" value="ECO:0007669"/>
    <property type="project" value="UniProtKB-KW"/>
</dbReference>
<dbReference type="RefSeq" id="YP_004940227.1">
    <property type="nucleotide sequence ID" value="NC_016448.1"/>
</dbReference>
<keyword evidence="8" id="KW-1194">Viral DNA replication</keyword>
<dbReference type="SUPFAM" id="SSF53098">
    <property type="entry name" value="Ribonuclease H-like"/>
    <property type="match status" value="1"/>
</dbReference>
<keyword evidence="9 11" id="KW-0238">DNA-binding</keyword>
<dbReference type="PRINTS" id="PR00106">
    <property type="entry name" value="DNAPOLB"/>
</dbReference>
<dbReference type="InterPro" id="IPR017964">
    <property type="entry name" value="DNA-dir_DNA_pol_B_CS"/>
</dbReference>
<evidence type="ECO:0000256" key="10">
    <source>
        <dbReference type="ARBA" id="ARBA00049244"/>
    </source>
</evidence>
<dbReference type="PANTHER" id="PTHR10322:SF23">
    <property type="entry name" value="DNA POLYMERASE DELTA CATALYTIC SUBUNIT"/>
    <property type="match status" value="1"/>
</dbReference>
<dbReference type="PANTHER" id="PTHR10322">
    <property type="entry name" value="DNA POLYMERASE CATALYTIC SUBUNIT"/>
    <property type="match status" value="1"/>
</dbReference>
<dbReference type="InterPro" id="IPR036397">
    <property type="entry name" value="RNaseH_sf"/>
</dbReference>
<keyword evidence="16" id="KW-1185">Reference proteome</keyword>
<evidence type="ECO:0000259" key="14">
    <source>
        <dbReference type="Pfam" id="PF03104"/>
    </source>
</evidence>
<dbReference type="InterPro" id="IPR023211">
    <property type="entry name" value="DNA_pol_palm_dom_sf"/>
</dbReference>
<evidence type="ECO:0000256" key="7">
    <source>
        <dbReference type="ARBA" id="ARBA00022932"/>
    </source>
</evidence>
<organism evidence="15 16">
    <name type="scientific">Saimiriine betaherpesvirus 4</name>
    <dbReference type="NCBI Taxonomy" id="1535247"/>
    <lineage>
        <taxon>Viruses</taxon>
        <taxon>Duplodnaviria</taxon>
        <taxon>Heunggongvirae</taxon>
        <taxon>Peploviricota</taxon>
        <taxon>Herviviricetes</taxon>
        <taxon>Herpesvirales</taxon>
        <taxon>Orthoherpesviridae</taxon>
        <taxon>Betaherpesvirinae</taxon>
        <taxon>Cytomegalovirus</taxon>
        <taxon>Cytomegalovirus saimiriinebeta4</taxon>
    </lineage>
</organism>
<feature type="region of interest" description="Disordered" evidence="12">
    <location>
        <begin position="1"/>
        <end position="20"/>
    </location>
</feature>
<dbReference type="InterPro" id="IPR050240">
    <property type="entry name" value="DNA_pol_type-B"/>
</dbReference>
<reference evidence="15" key="1">
    <citation type="submission" date="2011-12" db="EMBL/GenBank/DDBJ databases">
        <title>Comparative genomics of primate cytomegaloviruses.</title>
        <authorList>
            <person name="Davison A.J."/>
            <person name="Holton M."/>
            <person name="Dolan A."/>
            <person name="Dargan D.J."/>
            <person name="Gatherer D."/>
            <person name="Hayward G.S."/>
        </authorList>
    </citation>
    <scope>NUCLEOTIDE SEQUENCE [LARGE SCALE GENOMIC DNA]</scope>
    <source>
        <strain evidence="15">SqSHV</strain>
    </source>
</reference>
<keyword evidence="6 11" id="KW-0235">DNA replication</keyword>
<dbReference type="Gene3D" id="3.90.1600.10">
    <property type="entry name" value="Palm domain of DNA polymerase"/>
    <property type="match status" value="1"/>
</dbReference>
<dbReference type="GO" id="GO:0042025">
    <property type="term" value="C:host cell nucleus"/>
    <property type="evidence" value="ECO:0007669"/>
    <property type="project" value="UniProtKB-SubCell"/>
</dbReference>
<evidence type="ECO:0000259" key="13">
    <source>
        <dbReference type="Pfam" id="PF00136"/>
    </source>
</evidence>
<evidence type="ECO:0000256" key="6">
    <source>
        <dbReference type="ARBA" id="ARBA00022705"/>
    </source>
</evidence>
<dbReference type="GO" id="GO:0039693">
    <property type="term" value="P:viral DNA genome replication"/>
    <property type="evidence" value="ECO:0007669"/>
    <property type="project" value="UniProtKB-KW"/>
</dbReference>
<comment type="subcellular location">
    <subcellularLocation>
        <location evidence="1">Host nucleus</location>
    </subcellularLocation>
</comment>
<dbReference type="Gene3D" id="1.10.132.60">
    <property type="entry name" value="DNA polymerase family B, C-terminal domain"/>
    <property type="match status" value="1"/>
</dbReference>
<evidence type="ECO:0000313" key="15">
    <source>
        <dbReference type="EMBL" id="AEV80915.1"/>
    </source>
</evidence>
<evidence type="ECO:0000256" key="11">
    <source>
        <dbReference type="RuleBase" id="RU000442"/>
    </source>
</evidence>
<name>G8XSW9_9BETA</name>
<dbReference type="PROSITE" id="PS00116">
    <property type="entry name" value="DNA_POLYMERASE_B"/>
    <property type="match status" value="1"/>
</dbReference>
<dbReference type="EC" id="2.7.7.7" evidence="11"/>
<dbReference type="InterPro" id="IPR042087">
    <property type="entry name" value="DNA_pol_B_thumb"/>
</dbReference>
<evidence type="ECO:0000256" key="2">
    <source>
        <dbReference type="ARBA" id="ARBA00005755"/>
    </source>
</evidence>
<proteinExistence type="inferred from homology"/>
<keyword evidence="3" id="KW-1048">Host nucleus</keyword>
<dbReference type="OrthoDB" id="165at10239"/>
<evidence type="ECO:0000256" key="9">
    <source>
        <dbReference type="ARBA" id="ARBA00023125"/>
    </source>
</evidence>
<feature type="domain" description="DNA-directed DNA polymerase family B exonuclease" evidence="14">
    <location>
        <begin position="215"/>
        <end position="452"/>
    </location>
</feature>
<dbReference type="SUPFAM" id="SSF56672">
    <property type="entry name" value="DNA/RNA polymerases"/>
    <property type="match status" value="1"/>
</dbReference>
<evidence type="ECO:0000256" key="4">
    <source>
        <dbReference type="ARBA" id="ARBA00022679"/>
    </source>
</evidence>
<evidence type="ECO:0000313" key="16">
    <source>
        <dbReference type="Proteomes" id="UP000097892"/>
    </source>
</evidence>
<dbReference type="SMART" id="SM00486">
    <property type="entry name" value="POLBc"/>
    <property type="match status" value="1"/>
</dbReference>
<dbReference type="Proteomes" id="UP000097892">
    <property type="component" value="Segment"/>
</dbReference>
<dbReference type="Pfam" id="PF00136">
    <property type="entry name" value="DNA_pol_B"/>
    <property type="match status" value="1"/>
</dbReference>
<dbReference type="InterPro" id="IPR012337">
    <property type="entry name" value="RNaseH-like_sf"/>
</dbReference>
<dbReference type="KEGG" id="vg:11464285"/>
<dbReference type="Gene3D" id="3.30.342.10">
    <property type="entry name" value="DNA Polymerase, chain B, domain 1"/>
    <property type="match status" value="1"/>
</dbReference>
<keyword evidence="5 11" id="KW-0548">Nucleotidyltransferase</keyword>
<evidence type="ECO:0000256" key="5">
    <source>
        <dbReference type="ARBA" id="ARBA00022695"/>
    </source>
</evidence>
<sequence>MFYNPYLGGGRRTGVPKRSNDPSFLQIVPRGVMYDGQTGLIKRNTSRKPIMFFNNNKYTLCDDMAWPSLSGAGSLAPIRGEVRFHTYDQCDSVLTIETNENVPPRYRRHIVPSGNVIRFFGVVESGQSICVNVFGQQSYFYCEHPDTDRLREVIHSIAELVPEPRHPCAVTVLPANKMSIYGYGTSFVPNLHRVSISNWMMARKIGQYMLDHGFSVYEIRVDPLTRLVVDKKLTTFGWCFLDQYEVRTQGRVSTCDVELDCEVSELFCRPEDTSWPLYRCLSFDIECLSAGGGFPTPENVDDIVIQISCVCYATGKDDADVSFGRSGKHLFTIGSCAPIDNVDVYEFPSEYELLLGFFMFFKRYGACIVTGYNINSFDFRYLLARLENVYKVNVSRFGKLSRDGKFFVQSSQGKTYISTSQTKVVISGTVVIDMYPVCMAKTSAQNYKLNTMAELYLKQQKDDLSYKDIPVKFLANEVGRAVVGKYCVQDALLVKDLFNVINFHYEAGAVARLAKIAMRRVVSDGQQVRIYTSLLDECSCRNLILPTYKNSGLGDDVTYQGATVFEPEVGYYNDPVLVFDFASLYPSIIMAHNLCYSTLIMDNGECPEADKIYEVKFENGTVYRFVKPEVRPSVLSELLTKWVAQRKAVREAMKDCADPLKRTLLDKEQLALKVTCNSFYGFTGVANGMLPCLPVAASITRIGRGMLQDTARFIHDNFASPDFLKTFFNEEDYVEGGVEAKVIYGDTDSVFVCYRGLKASALKASAERVARHVTSCLFTHPVKLEFEKVFISLMMICKKRYIGKIEGTTGLSMKGVDLVRKTSCEFVKKVIKDVLALLFDDPEVSQAAVNLHRYSMEVLKKQGPPAGFLKIIERLHEARDQLQTGRVCVDELVLSSVLSKDISLYKQPNLPHLSVIKRLAARSEELPSVGDRVFYVLTAAPVDSRRKMNNYELAEDPIFVKENQVPIHADKYFEQVLKAITNVLSPVFPYDLDKKDRFLLALMPARMYLAKPFLSYAVKDISYV</sequence>
<dbReference type="GO" id="GO:0003887">
    <property type="term" value="F:DNA-directed DNA polymerase activity"/>
    <property type="evidence" value="ECO:0007669"/>
    <property type="project" value="UniProtKB-KW"/>
</dbReference>
<accession>G8XSW9</accession>
<dbReference type="GO" id="GO:0000166">
    <property type="term" value="F:nucleotide binding"/>
    <property type="evidence" value="ECO:0007669"/>
    <property type="project" value="InterPro"/>
</dbReference>
<dbReference type="EMBL" id="FJ483967">
    <property type="protein sequence ID" value="AEV80915.1"/>
    <property type="molecule type" value="Genomic_DNA"/>
</dbReference>
<dbReference type="GO" id="GO:0006261">
    <property type="term" value="P:DNA-templated DNA replication"/>
    <property type="evidence" value="ECO:0007669"/>
    <property type="project" value="TreeGrafter"/>
</dbReference>
<dbReference type="InterPro" id="IPR006134">
    <property type="entry name" value="DNA-dir_DNA_pol_B_multi_dom"/>
</dbReference>
<dbReference type="Pfam" id="PF03104">
    <property type="entry name" value="DNA_pol_B_exo1"/>
    <property type="match status" value="1"/>
</dbReference>
<dbReference type="InterPro" id="IPR006172">
    <property type="entry name" value="DNA-dir_DNA_pol_B"/>
</dbReference>
<evidence type="ECO:0000256" key="8">
    <source>
        <dbReference type="ARBA" id="ARBA00023109"/>
    </source>
</evidence>
<keyword evidence="7 11" id="KW-0239">DNA-directed DNA polymerase</keyword>
<keyword evidence="4 11" id="KW-0808">Transferase</keyword>
<dbReference type="InterPro" id="IPR006133">
    <property type="entry name" value="DNA-dir_DNA_pol_B_exonuc"/>
</dbReference>
<dbReference type="Gene3D" id="3.30.420.10">
    <property type="entry name" value="Ribonuclease H-like superfamily/Ribonuclease H"/>
    <property type="match status" value="1"/>
</dbReference>
<protein>
    <recommendedName>
        <fullName evidence="11">DNA polymerase</fullName>
        <ecNumber evidence="11">2.7.7.7</ecNumber>
    </recommendedName>
</protein>
<comment type="catalytic activity">
    <reaction evidence="10 11">
        <text>DNA(n) + a 2'-deoxyribonucleoside 5'-triphosphate = DNA(n+1) + diphosphate</text>
        <dbReference type="Rhea" id="RHEA:22508"/>
        <dbReference type="Rhea" id="RHEA-COMP:17339"/>
        <dbReference type="Rhea" id="RHEA-COMP:17340"/>
        <dbReference type="ChEBI" id="CHEBI:33019"/>
        <dbReference type="ChEBI" id="CHEBI:61560"/>
        <dbReference type="ChEBI" id="CHEBI:173112"/>
        <dbReference type="EC" id="2.7.7.7"/>
    </reaction>
</comment>
<evidence type="ECO:0000256" key="1">
    <source>
        <dbReference type="ARBA" id="ARBA00004147"/>
    </source>
</evidence>
<comment type="similarity">
    <text evidence="2 11">Belongs to the DNA polymerase type-B family.</text>
</comment>
<dbReference type="InterPro" id="IPR043502">
    <property type="entry name" value="DNA/RNA_pol_sf"/>
</dbReference>
<evidence type="ECO:0000256" key="3">
    <source>
        <dbReference type="ARBA" id="ARBA00022562"/>
    </source>
</evidence>
<gene>
    <name evidence="15" type="primary">UL54</name>
</gene>
<dbReference type="Gene3D" id="1.10.287.690">
    <property type="entry name" value="Helix hairpin bin"/>
    <property type="match status" value="1"/>
</dbReference>